<dbReference type="Proteomes" id="UP000018949">
    <property type="component" value="Unassembled WGS sequence"/>
</dbReference>
<dbReference type="Pfam" id="PF11579">
    <property type="entry name" value="DUF3238"/>
    <property type="match status" value="1"/>
</dbReference>
<evidence type="ECO:0000313" key="2">
    <source>
        <dbReference type="Proteomes" id="UP000018949"/>
    </source>
</evidence>
<gene>
    <name evidence="1" type="ORF">JCM21738_1554</name>
</gene>
<name>W4RMI9_9BACI</name>
<dbReference type="AlphaFoldDB" id="W4RMI9"/>
<comment type="caution">
    <text evidence="1">The sequence shown here is derived from an EMBL/GenBank/DDBJ whole genome shotgun (WGS) entry which is preliminary data.</text>
</comment>
<organism evidence="1 2">
    <name type="scientific">Mesobacillus boroniphilus JCM 21738</name>
    <dbReference type="NCBI Taxonomy" id="1294265"/>
    <lineage>
        <taxon>Bacteria</taxon>
        <taxon>Bacillati</taxon>
        <taxon>Bacillota</taxon>
        <taxon>Bacilli</taxon>
        <taxon>Bacillales</taxon>
        <taxon>Bacillaceae</taxon>
        <taxon>Mesobacillus</taxon>
    </lineage>
</organism>
<keyword evidence="2" id="KW-1185">Reference proteome</keyword>
<dbReference type="EMBL" id="BAUW01000012">
    <property type="protein sequence ID" value="GAE44809.1"/>
    <property type="molecule type" value="Genomic_DNA"/>
</dbReference>
<proteinExistence type="predicted"/>
<sequence>MGIQLEKVLTDDDRVQFHLNHSVSNPLVVSPAIDYHVCGTFYKDNEFDLVGIHDQAPEHEIYLKEPGTDEWQVIHQTQSKGLEMMADPMANHYWRYSTFTN</sequence>
<accession>W4RMI9</accession>
<dbReference type="InterPro" id="IPR021631">
    <property type="entry name" value="DUF3238"/>
</dbReference>
<protein>
    <submittedName>
        <fullName evidence="1">Uncharacterized protein</fullName>
    </submittedName>
</protein>
<reference evidence="1 2" key="1">
    <citation type="submission" date="2013-12" db="EMBL/GenBank/DDBJ databases">
        <title>NBRP : Genome information of microbial organism related human and environment.</title>
        <authorList>
            <person name="Hattori M."/>
            <person name="Oshima K."/>
            <person name="Inaba H."/>
            <person name="Suda W."/>
            <person name="Sakamoto M."/>
            <person name="Iino T."/>
            <person name="Kitahara M."/>
            <person name="Oshida Y."/>
            <person name="Iida T."/>
            <person name="Kudo T."/>
            <person name="Itoh T."/>
            <person name="Ahmed I."/>
            <person name="Ohkuma M."/>
        </authorList>
    </citation>
    <scope>NUCLEOTIDE SEQUENCE [LARGE SCALE GENOMIC DNA]</scope>
    <source>
        <strain evidence="1 2">JCM 21738</strain>
    </source>
</reference>
<evidence type="ECO:0000313" key="1">
    <source>
        <dbReference type="EMBL" id="GAE44809.1"/>
    </source>
</evidence>